<name>A0AAU7XVW5_9PSED</name>
<evidence type="ECO:0000256" key="1">
    <source>
        <dbReference type="ARBA" id="ARBA00022603"/>
    </source>
</evidence>
<dbReference type="GO" id="GO:0008168">
    <property type="term" value="F:methyltransferase activity"/>
    <property type="evidence" value="ECO:0007669"/>
    <property type="project" value="UniProtKB-KW"/>
</dbReference>
<evidence type="ECO:0000259" key="4">
    <source>
        <dbReference type="Pfam" id="PF13649"/>
    </source>
</evidence>
<reference evidence="5" key="1">
    <citation type="submission" date="2023-08" db="EMBL/GenBank/DDBJ databases">
        <title>Increased levels of nutrients transform a symbiont into a lethal pathobiont.</title>
        <authorList>
            <person name="Lachnit T."/>
            <person name="Ulrich L."/>
            <person name="Willmer F.M."/>
            <person name="Hasenbein T."/>
            <person name="Steiner L.X."/>
            <person name="Wolters M."/>
            <person name="Herbst E.M."/>
            <person name="Deines P."/>
        </authorList>
    </citation>
    <scope>NUCLEOTIDE SEQUENCE</scope>
    <source>
        <strain evidence="5">T3</strain>
    </source>
</reference>
<dbReference type="Pfam" id="PF13649">
    <property type="entry name" value="Methyltransf_25"/>
    <property type="match status" value="1"/>
</dbReference>
<sequence>MSVADSYFDTLYQDSRDPWAFRKRWYEKRKRNLVLAALPRGFYDKVFEPGCSNGELSLRLADRCHDLLCCDTSGRAIELAAQRLANKPNVRLQQARLPEQWPSGRFDLIVLSELCYYLDAADLERLIGCALRALNRGGTLLACHWRPVIEGCPLTGDQVHARLHEGLGMPRLLRHEEPDLLLEVWCHDATSVAEREGLREREA</sequence>
<feature type="domain" description="Methyltransferase" evidence="4">
    <location>
        <begin position="46"/>
        <end position="138"/>
    </location>
</feature>
<dbReference type="InterPro" id="IPR041698">
    <property type="entry name" value="Methyltransf_25"/>
</dbReference>
<dbReference type="PANTHER" id="PTHR43464">
    <property type="entry name" value="METHYLTRANSFERASE"/>
    <property type="match status" value="1"/>
</dbReference>
<evidence type="ECO:0000256" key="2">
    <source>
        <dbReference type="ARBA" id="ARBA00022679"/>
    </source>
</evidence>
<dbReference type="RefSeq" id="WP_021221706.1">
    <property type="nucleotide sequence ID" value="NZ_CP158373.1"/>
</dbReference>
<evidence type="ECO:0000313" key="5">
    <source>
        <dbReference type="EMBL" id="XBY61512.1"/>
    </source>
</evidence>
<dbReference type="EC" id="2.1.-.-" evidence="5"/>
<dbReference type="CDD" id="cd02440">
    <property type="entry name" value="AdoMet_MTases"/>
    <property type="match status" value="1"/>
</dbReference>
<gene>
    <name evidence="5" type="ORF">ABS648_16220</name>
</gene>
<evidence type="ECO:0000256" key="3">
    <source>
        <dbReference type="ARBA" id="ARBA00022691"/>
    </source>
</evidence>
<dbReference type="InterPro" id="IPR029063">
    <property type="entry name" value="SAM-dependent_MTases_sf"/>
</dbReference>
<proteinExistence type="predicted"/>
<keyword evidence="1 5" id="KW-0489">Methyltransferase</keyword>
<keyword evidence="2 5" id="KW-0808">Transferase</keyword>
<accession>A0AAU7XVW5</accession>
<dbReference type="EMBL" id="CP158373">
    <property type="protein sequence ID" value="XBY61512.1"/>
    <property type="molecule type" value="Genomic_DNA"/>
</dbReference>
<organism evidence="5">
    <name type="scientific">Pseudomonas solani</name>
    <dbReference type="NCBI Taxonomy" id="2731552"/>
    <lineage>
        <taxon>Bacteria</taxon>
        <taxon>Pseudomonadati</taxon>
        <taxon>Pseudomonadota</taxon>
        <taxon>Gammaproteobacteria</taxon>
        <taxon>Pseudomonadales</taxon>
        <taxon>Pseudomonadaceae</taxon>
        <taxon>Pseudomonas</taxon>
    </lineage>
</organism>
<protein>
    <submittedName>
        <fullName evidence="5">Class I SAM-dependent methyltransferase</fullName>
        <ecNumber evidence="5">2.1.-.-</ecNumber>
    </submittedName>
</protein>
<dbReference type="AlphaFoldDB" id="A0AAU7XVW5"/>
<keyword evidence="3" id="KW-0949">S-adenosyl-L-methionine</keyword>
<dbReference type="PANTHER" id="PTHR43464:SF19">
    <property type="entry name" value="UBIQUINONE BIOSYNTHESIS O-METHYLTRANSFERASE, MITOCHONDRIAL"/>
    <property type="match status" value="1"/>
</dbReference>
<dbReference type="GO" id="GO:0032259">
    <property type="term" value="P:methylation"/>
    <property type="evidence" value="ECO:0007669"/>
    <property type="project" value="UniProtKB-KW"/>
</dbReference>
<dbReference type="Gene3D" id="3.40.50.150">
    <property type="entry name" value="Vaccinia Virus protein VP39"/>
    <property type="match status" value="1"/>
</dbReference>
<dbReference type="SUPFAM" id="SSF53335">
    <property type="entry name" value="S-adenosyl-L-methionine-dependent methyltransferases"/>
    <property type="match status" value="1"/>
</dbReference>